<gene>
    <name evidence="1" type="ORF">K503DRAFT_775777</name>
</gene>
<name>A0A1B7ML11_9AGAM</name>
<dbReference type="InParanoid" id="A0A1B7ML11"/>
<dbReference type="Proteomes" id="UP000092154">
    <property type="component" value="Unassembled WGS sequence"/>
</dbReference>
<proteinExistence type="predicted"/>
<protein>
    <submittedName>
        <fullName evidence="1">Uncharacterized protein</fullName>
    </submittedName>
</protein>
<reference evidence="1 2" key="1">
    <citation type="submission" date="2016-06" db="EMBL/GenBank/DDBJ databases">
        <title>Comparative genomics of the ectomycorrhizal sister species Rhizopogon vinicolor and Rhizopogon vesiculosus (Basidiomycota: Boletales) reveals a divergence of the mating type B locus.</title>
        <authorList>
            <consortium name="DOE Joint Genome Institute"/>
            <person name="Mujic A.B."/>
            <person name="Kuo A."/>
            <person name="Tritt A."/>
            <person name="Lipzen A."/>
            <person name="Chen C."/>
            <person name="Johnson J."/>
            <person name="Sharma A."/>
            <person name="Barry K."/>
            <person name="Grigoriev I.V."/>
            <person name="Spatafora J.W."/>
        </authorList>
    </citation>
    <scope>NUCLEOTIDE SEQUENCE [LARGE SCALE GENOMIC DNA]</scope>
    <source>
        <strain evidence="1 2">AM-OR11-026</strain>
    </source>
</reference>
<organism evidence="1 2">
    <name type="scientific">Rhizopogon vinicolor AM-OR11-026</name>
    <dbReference type="NCBI Taxonomy" id="1314800"/>
    <lineage>
        <taxon>Eukaryota</taxon>
        <taxon>Fungi</taxon>
        <taxon>Dikarya</taxon>
        <taxon>Basidiomycota</taxon>
        <taxon>Agaricomycotina</taxon>
        <taxon>Agaricomycetes</taxon>
        <taxon>Agaricomycetidae</taxon>
        <taxon>Boletales</taxon>
        <taxon>Suillineae</taxon>
        <taxon>Rhizopogonaceae</taxon>
        <taxon>Rhizopogon</taxon>
    </lineage>
</organism>
<evidence type="ECO:0000313" key="1">
    <source>
        <dbReference type="EMBL" id="OAX33286.1"/>
    </source>
</evidence>
<keyword evidence="2" id="KW-1185">Reference proteome</keyword>
<sequence length="77" mass="8777">MPSHFAHTNYPVLQHTLRLSRVLRIILLCEAPNHIRVPTISFRYESSSCPKKWNLTRLEGLSVSARCLVSASSRSRS</sequence>
<accession>A0A1B7ML11</accession>
<dbReference type="EMBL" id="KV448797">
    <property type="protein sequence ID" value="OAX33286.1"/>
    <property type="molecule type" value="Genomic_DNA"/>
</dbReference>
<evidence type="ECO:0000313" key="2">
    <source>
        <dbReference type="Proteomes" id="UP000092154"/>
    </source>
</evidence>
<dbReference type="AlphaFoldDB" id="A0A1B7ML11"/>